<evidence type="ECO:0000256" key="4">
    <source>
        <dbReference type="ARBA" id="ARBA00022989"/>
    </source>
</evidence>
<sequence>MAVASVAAAIAVSPLPSSLFLRRPTALSYRPYLFFPPRASSAPRVSCLVVPFRFPSLHRPKSRRLVTAASGDSDDTDIELDVELGGGEGFDGPDHSAGGGGGGGDDESGTGGGNFDDGDEGEPDKGEKNKGETNGMSMSQKLTLGYAALVGVGGIMGYVKSGSQKSLAAGGIAALVLYFVYKQLPTSPAFASSIGLGLSAALLVVMGSRFKKSGKIFPAGIVSLASLVMVAQLKMIRKAAGSLRVSFHVSGLPWRIGGFACQPAESSSH</sequence>
<dbReference type="AlphaFoldDB" id="A0AAQ3QEY1"/>
<evidence type="ECO:0000256" key="3">
    <source>
        <dbReference type="ARBA" id="ARBA00022692"/>
    </source>
</evidence>
<evidence type="ECO:0000256" key="7">
    <source>
        <dbReference type="SAM" id="Phobius"/>
    </source>
</evidence>
<feature type="region of interest" description="Disordered" evidence="6">
    <location>
        <begin position="63"/>
        <end position="136"/>
    </location>
</feature>
<keyword evidence="3 7" id="KW-0812">Transmembrane</keyword>
<evidence type="ECO:0000256" key="6">
    <source>
        <dbReference type="SAM" id="MobiDB-lite"/>
    </source>
</evidence>
<dbReference type="PANTHER" id="PTHR12668:SF37">
    <property type="entry name" value="PROTEIN FATTY ACID EXPORT 2, CHLOROPLASTIC"/>
    <property type="match status" value="1"/>
</dbReference>
<evidence type="ECO:0000313" key="9">
    <source>
        <dbReference type="Proteomes" id="UP001327560"/>
    </source>
</evidence>
<dbReference type="EMBL" id="CP136894">
    <property type="protein sequence ID" value="WOL08519.1"/>
    <property type="molecule type" value="Genomic_DNA"/>
</dbReference>
<dbReference type="PANTHER" id="PTHR12668">
    <property type="entry name" value="TRANSMEMBRANE PROTEIN 14, 15"/>
    <property type="match status" value="1"/>
</dbReference>
<proteinExistence type="inferred from homology"/>
<feature type="transmembrane region" description="Helical" evidence="7">
    <location>
        <begin position="188"/>
        <end position="210"/>
    </location>
</feature>
<accession>A0AAQ3QEY1</accession>
<evidence type="ECO:0000256" key="2">
    <source>
        <dbReference type="ARBA" id="ARBA00007590"/>
    </source>
</evidence>
<evidence type="ECO:0000256" key="1">
    <source>
        <dbReference type="ARBA" id="ARBA00004370"/>
    </source>
</evidence>
<dbReference type="Pfam" id="PF03647">
    <property type="entry name" value="Tmemb_14"/>
    <property type="match status" value="1"/>
</dbReference>
<dbReference type="InterPro" id="IPR044890">
    <property type="entry name" value="TMEM14_sf"/>
</dbReference>
<organism evidence="8 9">
    <name type="scientific">Canna indica</name>
    <name type="common">Indian-shot</name>
    <dbReference type="NCBI Taxonomy" id="4628"/>
    <lineage>
        <taxon>Eukaryota</taxon>
        <taxon>Viridiplantae</taxon>
        <taxon>Streptophyta</taxon>
        <taxon>Embryophyta</taxon>
        <taxon>Tracheophyta</taxon>
        <taxon>Spermatophyta</taxon>
        <taxon>Magnoliopsida</taxon>
        <taxon>Liliopsida</taxon>
        <taxon>Zingiberales</taxon>
        <taxon>Cannaceae</taxon>
        <taxon>Canna</taxon>
    </lineage>
</organism>
<dbReference type="GO" id="GO:0015245">
    <property type="term" value="F:fatty acid transmembrane transporter activity"/>
    <property type="evidence" value="ECO:0007669"/>
    <property type="project" value="TreeGrafter"/>
</dbReference>
<protein>
    <submittedName>
        <fullName evidence="8">Protein FATTY ACID EXPORT 2, chloroplastic</fullName>
    </submittedName>
</protein>
<keyword evidence="5 7" id="KW-0472">Membrane</keyword>
<dbReference type="Proteomes" id="UP001327560">
    <property type="component" value="Chromosome 5"/>
</dbReference>
<evidence type="ECO:0000313" key="8">
    <source>
        <dbReference type="EMBL" id="WOL08519.1"/>
    </source>
</evidence>
<evidence type="ECO:0000256" key="5">
    <source>
        <dbReference type="ARBA" id="ARBA00023136"/>
    </source>
</evidence>
<gene>
    <name evidence="8" type="ORF">Cni_G17272</name>
</gene>
<comment type="subcellular location">
    <subcellularLocation>
        <location evidence="1">Membrane</location>
    </subcellularLocation>
</comment>
<reference evidence="8 9" key="1">
    <citation type="submission" date="2023-10" db="EMBL/GenBank/DDBJ databases">
        <title>Chromosome-scale genome assembly provides insights into flower coloration mechanisms of Canna indica.</title>
        <authorList>
            <person name="Li C."/>
        </authorList>
    </citation>
    <scope>NUCLEOTIDE SEQUENCE [LARGE SCALE GENOMIC DNA]</scope>
    <source>
        <tissue evidence="8">Flower</tissue>
    </source>
</reference>
<feature type="compositionally biased region" description="Gly residues" evidence="6">
    <location>
        <begin position="97"/>
        <end position="115"/>
    </location>
</feature>
<comment type="similarity">
    <text evidence="2">Belongs to the TMEM14 family.</text>
</comment>
<dbReference type="GO" id="GO:0009706">
    <property type="term" value="C:chloroplast inner membrane"/>
    <property type="evidence" value="ECO:0007669"/>
    <property type="project" value="TreeGrafter"/>
</dbReference>
<feature type="transmembrane region" description="Helical" evidence="7">
    <location>
        <begin position="142"/>
        <end position="159"/>
    </location>
</feature>
<dbReference type="InterPro" id="IPR005349">
    <property type="entry name" value="TMEM14"/>
</dbReference>
<name>A0AAQ3QEY1_9LILI</name>
<dbReference type="Gene3D" id="1.10.10.1740">
    <property type="entry name" value="Transmembrane protein 14-like"/>
    <property type="match status" value="1"/>
</dbReference>
<keyword evidence="4 7" id="KW-1133">Transmembrane helix</keyword>
<feature type="compositionally biased region" description="Acidic residues" evidence="6">
    <location>
        <begin position="72"/>
        <end position="82"/>
    </location>
</feature>
<keyword evidence="9" id="KW-1185">Reference proteome</keyword>